<protein>
    <submittedName>
        <fullName evidence="9">Parvulin-like peptidyl-prolyl isomerase</fullName>
    </submittedName>
</protein>
<dbReference type="InterPro" id="IPR050280">
    <property type="entry name" value="OMP_Chaperone_SurA"/>
</dbReference>
<comment type="caution">
    <text evidence="9">The sequence shown here is derived from an EMBL/GenBank/DDBJ whole genome shotgun (WGS) entry which is preliminary data.</text>
</comment>
<dbReference type="GO" id="GO:0003755">
    <property type="term" value="F:peptidyl-prolyl cis-trans isomerase activity"/>
    <property type="evidence" value="ECO:0007669"/>
    <property type="project" value="UniProtKB-KW"/>
</dbReference>
<evidence type="ECO:0000256" key="4">
    <source>
        <dbReference type="ARBA" id="ARBA00023186"/>
    </source>
</evidence>
<evidence type="ECO:0000256" key="1">
    <source>
        <dbReference type="ARBA" id="ARBA00022729"/>
    </source>
</evidence>
<evidence type="ECO:0000256" key="5">
    <source>
        <dbReference type="ARBA" id="ARBA00023235"/>
    </source>
</evidence>
<dbReference type="SUPFAM" id="SSF109998">
    <property type="entry name" value="Triger factor/SurA peptide-binding domain-like"/>
    <property type="match status" value="1"/>
</dbReference>
<organism evidence="9 10">
    <name type="scientific">Plasticicumulans acidivorans</name>
    <dbReference type="NCBI Taxonomy" id="886464"/>
    <lineage>
        <taxon>Bacteria</taxon>
        <taxon>Pseudomonadati</taxon>
        <taxon>Pseudomonadota</taxon>
        <taxon>Gammaproteobacteria</taxon>
        <taxon>Candidatus Competibacteraceae</taxon>
        <taxon>Plasticicumulans</taxon>
    </lineage>
</organism>
<dbReference type="InterPro" id="IPR027304">
    <property type="entry name" value="Trigger_fact/SurA_dom_sf"/>
</dbReference>
<dbReference type="SUPFAM" id="SSF54534">
    <property type="entry name" value="FKBP-like"/>
    <property type="match status" value="1"/>
</dbReference>
<proteinExistence type="predicted"/>
<dbReference type="Pfam" id="PF09312">
    <property type="entry name" value="SurA_N"/>
    <property type="match status" value="1"/>
</dbReference>
<feature type="domain" description="PpiC" evidence="8">
    <location>
        <begin position="192"/>
        <end position="293"/>
    </location>
</feature>
<evidence type="ECO:0000259" key="8">
    <source>
        <dbReference type="PROSITE" id="PS50198"/>
    </source>
</evidence>
<accession>A0A317MW87</accession>
<dbReference type="EMBL" id="QGTJ01000004">
    <property type="protein sequence ID" value="PWV62343.1"/>
    <property type="molecule type" value="Genomic_DNA"/>
</dbReference>
<evidence type="ECO:0000313" key="9">
    <source>
        <dbReference type="EMBL" id="PWV62343.1"/>
    </source>
</evidence>
<dbReference type="InterPro" id="IPR000297">
    <property type="entry name" value="PPIase_PpiC"/>
</dbReference>
<dbReference type="AlphaFoldDB" id="A0A317MW87"/>
<keyword evidence="3 6" id="KW-0697">Rotamase</keyword>
<keyword evidence="5 6" id="KW-0413">Isomerase</keyword>
<dbReference type="Gene3D" id="3.10.50.40">
    <property type="match status" value="1"/>
</dbReference>
<keyword evidence="2" id="KW-0574">Periplasm</keyword>
<evidence type="ECO:0000256" key="3">
    <source>
        <dbReference type="ARBA" id="ARBA00023110"/>
    </source>
</evidence>
<feature type="signal peptide" evidence="7">
    <location>
        <begin position="1"/>
        <end position="22"/>
    </location>
</feature>
<evidence type="ECO:0000313" key="10">
    <source>
        <dbReference type="Proteomes" id="UP000246569"/>
    </source>
</evidence>
<reference evidence="9 10" key="1">
    <citation type="submission" date="2018-05" db="EMBL/GenBank/DDBJ databases">
        <title>Genomic Encyclopedia of Type Strains, Phase IV (KMG-IV): sequencing the most valuable type-strain genomes for metagenomic binning, comparative biology and taxonomic classification.</title>
        <authorList>
            <person name="Goeker M."/>
        </authorList>
    </citation>
    <scope>NUCLEOTIDE SEQUENCE [LARGE SCALE GENOMIC DNA]</scope>
    <source>
        <strain evidence="9 10">DSM 23606</strain>
    </source>
</reference>
<dbReference type="PANTHER" id="PTHR47637">
    <property type="entry name" value="CHAPERONE SURA"/>
    <property type="match status" value="1"/>
</dbReference>
<dbReference type="PANTHER" id="PTHR47637:SF1">
    <property type="entry name" value="CHAPERONE SURA"/>
    <property type="match status" value="1"/>
</dbReference>
<evidence type="ECO:0000256" key="6">
    <source>
        <dbReference type="PROSITE-ProRule" id="PRU00278"/>
    </source>
</evidence>
<evidence type="ECO:0000256" key="2">
    <source>
        <dbReference type="ARBA" id="ARBA00022764"/>
    </source>
</evidence>
<dbReference type="InterPro" id="IPR046357">
    <property type="entry name" value="PPIase_dom_sf"/>
</dbReference>
<dbReference type="PROSITE" id="PS50198">
    <property type="entry name" value="PPIC_PPIASE_2"/>
    <property type="match status" value="1"/>
</dbReference>
<dbReference type="InterPro" id="IPR015391">
    <property type="entry name" value="SurA_N"/>
</dbReference>
<dbReference type="Gene3D" id="1.10.4030.10">
    <property type="entry name" value="Porin chaperone SurA, peptide-binding domain"/>
    <property type="match status" value="1"/>
</dbReference>
<keyword evidence="10" id="KW-1185">Reference proteome</keyword>
<evidence type="ECO:0000256" key="7">
    <source>
        <dbReference type="SAM" id="SignalP"/>
    </source>
</evidence>
<dbReference type="OrthoDB" id="14196at2"/>
<dbReference type="Proteomes" id="UP000246569">
    <property type="component" value="Unassembled WGS sequence"/>
</dbReference>
<keyword evidence="4" id="KW-0143">Chaperone</keyword>
<sequence>MSATMKPLLLVLSLATALGAQAQELRFGPSTQGAPGAEHRLDSVVAVVEDDVITRAELDQAVRSATAQLRARGGQLPPPNVIERQVLERQILLKLEEGAAKRSGITVDDLALNATIENIAKRNNVSLDALRRSVEREGFSFERYREEIRREMLSARLRQKFVDSTIQISDQEVDLAMGHGSITSAAAAAGERRELHLAQILVAVPENAAPERVEQAKAKAETILAELRRGGDFHQLAAAVSDAQNALDGGDLGWRPSEQIPSALSGVVQALSPGQISEPIRTPSGFVLIKLIEARNAGGTTTSGPQADEQKRNEVREALFRRKVEEEWDLWLKRLRDEAYVEIRL</sequence>
<feature type="chain" id="PRO_5016290352" evidence="7">
    <location>
        <begin position="23"/>
        <end position="345"/>
    </location>
</feature>
<dbReference type="Pfam" id="PF00639">
    <property type="entry name" value="Rotamase"/>
    <property type="match status" value="1"/>
</dbReference>
<name>A0A317MW87_9GAMM</name>
<gene>
    <name evidence="9" type="ORF">C7443_104138</name>
</gene>
<keyword evidence="1 7" id="KW-0732">Signal</keyword>